<dbReference type="Gene3D" id="3.30.450.180">
    <property type="match status" value="1"/>
</dbReference>
<sequence length="294" mass="32690">MDHRSQIREFLTSRRARISPQQAGLVSYGTRRVPGLRRAEVAHLAGVSVEYYSRLERGDLSGVSDQVLEALARALRLDDDDRTHLEDLARAAGPAPRRRRRTAPQQVRPTVQRLLDGMTEAPAFVMNGRGDILATNALGRALYAPMLEAARGAVPNHARFIFLDARSQTFWGDWERAADDTVALLQAQAGRDPFDKDLTDLIGELSTRSEDFRTRWARHEVRQHHIGAKPFHHPVVGILHLTYESLDLAADNLTLVAYGTEPGSDSEDRLRLLASWATTADQPQVAGPAPAKRD</sequence>
<gene>
    <name evidence="2" type="ORF">Plo01_64990</name>
</gene>
<dbReference type="AlphaFoldDB" id="A0A8J3RRR8"/>
<dbReference type="InterPro" id="IPR041413">
    <property type="entry name" value="MLTR_LBD"/>
</dbReference>
<dbReference type="Pfam" id="PF13560">
    <property type="entry name" value="HTH_31"/>
    <property type="match status" value="1"/>
</dbReference>
<comment type="caution">
    <text evidence="2">The sequence shown here is derived from an EMBL/GenBank/DDBJ whole genome shotgun (WGS) entry which is preliminary data.</text>
</comment>
<dbReference type="Pfam" id="PF17765">
    <property type="entry name" value="MLTR_LBD"/>
    <property type="match status" value="1"/>
</dbReference>
<reference evidence="2 3" key="1">
    <citation type="submission" date="2021-01" db="EMBL/GenBank/DDBJ databases">
        <title>Whole genome shotgun sequence of Planobispora longispora NBRC 13918.</title>
        <authorList>
            <person name="Komaki H."/>
            <person name="Tamura T."/>
        </authorList>
    </citation>
    <scope>NUCLEOTIDE SEQUENCE [LARGE SCALE GENOMIC DNA]</scope>
    <source>
        <strain evidence="2 3">NBRC 13918</strain>
    </source>
</reference>
<dbReference type="EMBL" id="BOOH01000055">
    <property type="protein sequence ID" value="GIH80070.1"/>
    <property type="molecule type" value="Genomic_DNA"/>
</dbReference>
<evidence type="ECO:0000259" key="1">
    <source>
        <dbReference type="PROSITE" id="PS50943"/>
    </source>
</evidence>
<proteinExistence type="predicted"/>
<dbReference type="PANTHER" id="PTHR35010">
    <property type="entry name" value="BLL4672 PROTEIN-RELATED"/>
    <property type="match status" value="1"/>
</dbReference>
<dbReference type="Proteomes" id="UP000616724">
    <property type="component" value="Unassembled WGS sequence"/>
</dbReference>
<dbReference type="InterPro" id="IPR001387">
    <property type="entry name" value="Cro/C1-type_HTH"/>
</dbReference>
<evidence type="ECO:0000313" key="3">
    <source>
        <dbReference type="Proteomes" id="UP000616724"/>
    </source>
</evidence>
<organism evidence="2 3">
    <name type="scientific">Planobispora longispora</name>
    <dbReference type="NCBI Taxonomy" id="28887"/>
    <lineage>
        <taxon>Bacteria</taxon>
        <taxon>Bacillati</taxon>
        <taxon>Actinomycetota</taxon>
        <taxon>Actinomycetes</taxon>
        <taxon>Streptosporangiales</taxon>
        <taxon>Streptosporangiaceae</taxon>
        <taxon>Planobispora</taxon>
    </lineage>
</organism>
<dbReference type="PANTHER" id="PTHR35010:SF2">
    <property type="entry name" value="BLL4672 PROTEIN"/>
    <property type="match status" value="1"/>
</dbReference>
<keyword evidence="3" id="KW-1185">Reference proteome</keyword>
<dbReference type="SUPFAM" id="SSF47413">
    <property type="entry name" value="lambda repressor-like DNA-binding domains"/>
    <property type="match status" value="1"/>
</dbReference>
<dbReference type="SMART" id="SM00530">
    <property type="entry name" value="HTH_XRE"/>
    <property type="match status" value="1"/>
</dbReference>
<feature type="domain" description="HTH cro/C1-type" evidence="1">
    <location>
        <begin position="35"/>
        <end position="82"/>
    </location>
</feature>
<evidence type="ECO:0000313" key="2">
    <source>
        <dbReference type="EMBL" id="GIH80070.1"/>
    </source>
</evidence>
<name>A0A8J3RRR8_9ACTN</name>
<dbReference type="PROSITE" id="PS50943">
    <property type="entry name" value="HTH_CROC1"/>
    <property type="match status" value="1"/>
</dbReference>
<protein>
    <submittedName>
        <fullName evidence="2">Transcriptional regulator</fullName>
    </submittedName>
</protein>
<accession>A0A8J3RRR8</accession>
<dbReference type="GO" id="GO:0003677">
    <property type="term" value="F:DNA binding"/>
    <property type="evidence" value="ECO:0007669"/>
    <property type="project" value="InterPro"/>
</dbReference>
<dbReference type="InterPro" id="IPR010982">
    <property type="entry name" value="Lambda_DNA-bd_dom_sf"/>
</dbReference>
<dbReference type="RefSeq" id="WP_203894515.1">
    <property type="nucleotide sequence ID" value="NZ_BOOH01000055.1"/>
</dbReference>
<dbReference type="CDD" id="cd00093">
    <property type="entry name" value="HTH_XRE"/>
    <property type="match status" value="1"/>
</dbReference>
<dbReference type="Gene3D" id="1.10.260.40">
    <property type="entry name" value="lambda repressor-like DNA-binding domains"/>
    <property type="match status" value="1"/>
</dbReference>